<comment type="caution">
    <text evidence="2">The sequence shown here is derived from an EMBL/GenBank/DDBJ whole genome shotgun (WGS) entry which is preliminary data.</text>
</comment>
<feature type="compositionally biased region" description="Basic and acidic residues" evidence="1">
    <location>
        <begin position="1471"/>
        <end position="1490"/>
    </location>
</feature>
<feature type="compositionally biased region" description="Gly residues" evidence="1">
    <location>
        <begin position="1383"/>
        <end position="1398"/>
    </location>
</feature>
<feature type="region of interest" description="Disordered" evidence="1">
    <location>
        <begin position="1539"/>
        <end position="1639"/>
    </location>
</feature>
<feature type="compositionally biased region" description="Basic and acidic residues" evidence="1">
    <location>
        <begin position="1593"/>
        <end position="1617"/>
    </location>
</feature>
<feature type="compositionally biased region" description="Basic and acidic residues" evidence="1">
    <location>
        <begin position="1539"/>
        <end position="1550"/>
    </location>
</feature>
<protein>
    <submittedName>
        <fullName evidence="2">Uncharacterized protein</fullName>
    </submittedName>
</protein>
<sequence>MEATFSTPRIVEPIFSTPQTMSPEIHIRLAEPFPPCARSVRYFSSVTTIHGATAEDFDEDPWMTVVPCLEGHVDGWCDRNWATMESCCPSASQYKFANMLEFGNLILVSDAVLGHKFLNHMRKALGCISRHAWCNIVANSKGVLLDLELCEGFGAGVVDTQFYRELVLVGGFVSAREFFDKLEDKNIVLDVPCDVGPSLELSLPFRPCGGCESSGAAAEGGDLGSGPATQLHRGESREQFDDSEEEGPAAPLRDRRRSVLSIPGVDIGDPVRRESAEPTGKVAASSEVDLEASEGQSVDEVTVGGLGTQGTPQKRRGDRTDEPPIDVDVGYFLEYKDGVRTKRELEVSPAQVVELGEWEDLCNQRSLGPVLVGGIKEAMRLAFENKAQSYDLPTLKLAPPGLDKPTPGTKAERLRPDEWRDELAGQYYYYAVCGQHNAAAARSLLDSEVARKYNFERWPARMLYFSDDDFEGYFLVSSQDNKKDLKAPPRQLKLSMKVIRWQWKRDGCPRAVMGNPSGKQAQVRKWREFCEVVLNMTPHNNLWTLADQKGDDAIRKQGAALRSYFPLAMAGENVWKPAVDFFDKWETGRLLGHDGAKWIMRKKKVKNVRPGVTYVENDKTDRKEVVYNIPVDPPTKKGKKEKEEGDWFVQVPEPDAHCWKSMKSLTDNEKCRVLKKVFACEVVWVQAGSAALAKLGKLSVQDMVHLVKCDRVLVRLWNYYQFKHEKRPDANWSQRKYVAYSSLFKDCPPYMGYDDDQSIEATEKLAGHKKLSVDWRNKVLSVLTDSRLKSREIALAEGIVHIKWKDTGNVTSIAPFGNDPLEAGGEGGVGCHKESHVRPRSLRTGGPEAVETASRQQNLSFLASMNHLSFVKMLEGKWVRKSQQKKSFPVGNNLYTEDDRMYILFKGDDLRGNTSVVYEGKLPPAAAAAVRLPQKVTQTDVSDIPFNPCDWSHVSPTRRGSVYGDMERNPAQFVNLLESVTKKGEGVCFLGKPHARSVWELVKAGRHVIAMEGNSELLQFTIDLVKSEVNSGAHICEFMVVNESRPRAWNNKTDMWFKLSARKRNKIYDFLFLQTRPKRDTDAEYVRRKDHMFTLLDNYHGASRMNAKTFLERLQSLYFVESEEELTFGSYSSLMSTEDEETTDLEFDATANEEGSDTESLDLQYDPHPGQHTTGSSFAGLSTSTTSLMSPMAKAAPGTTAMKLLQRMQALASDHRSLRPGSDIPADHLFWKDANIHFLPEPQSRSTEADWGHDMIWHPGVIQPAIQKGEWIVAVAVPDGGWVPLPRGSKSDFLDVARIAVLQKVRAENDSFAPEDVSVISTVGRLFAELQDKCWLELTEDYYDLDTSPSKGRVDWKIPPPSGTRVSTRSRGPDEGENEGDEAGGGKGVPPGSEGGSQGDTTTAEGSSGVAGEAFGRQQSTGPGPASSAQSADVRTSSAGSVMAALVALRAGSVETCAVRDGTAPPAGDRQPLRSEREGTCGGPGDRETAKFAGIRTSSGKGGQPGIVVPAGGAACGEWEGHLSEFDTGSGQVAGLHAREEGWVMDKEKEGEEGDTGEELEEGGDEGEEEEDEGEEGEEGEETELAGLLGGNDGEKGELDTGDDERTFGDDDDRSGKSSDGFGQLYGEHREEDDDDDDTALGMETQVVTSLSAERDDYEVEAMTSAVDFQQRFNDASVAVSLNKPSVRIHIEQVIDGILGDHHMSAQPSSMPGVDDPLDVKPSGGSVVALSPTNSPMLPPTIASGGEGEMGGQQDVTSPKKTAAGTRALDVLALPTPTSPIKERRDKPAVRTTTPGTAVTAIGSLRVLDDIERGLVPPDTVLSTLGDGQLRIAAKNILTLSLTDGRVNDEVVNFYMALLGTTAYGIRDISSGLQVFNFHSFFFSKLQLQEHGGVER</sequence>
<name>A0A388LQ18_CHABU</name>
<reference evidence="2 3" key="1">
    <citation type="journal article" date="2018" name="Cell">
        <title>The Chara Genome: Secondary Complexity and Implications for Plant Terrestrialization.</title>
        <authorList>
            <person name="Nishiyama T."/>
            <person name="Sakayama H."/>
            <person name="Vries J.D."/>
            <person name="Buschmann H."/>
            <person name="Saint-Marcoux D."/>
            <person name="Ullrich K.K."/>
            <person name="Haas F.B."/>
            <person name="Vanderstraeten L."/>
            <person name="Becker D."/>
            <person name="Lang D."/>
            <person name="Vosolsobe S."/>
            <person name="Rombauts S."/>
            <person name="Wilhelmsson P.K.I."/>
            <person name="Janitza P."/>
            <person name="Kern R."/>
            <person name="Heyl A."/>
            <person name="Rumpler F."/>
            <person name="Villalobos L.I.A.C."/>
            <person name="Clay J.M."/>
            <person name="Skokan R."/>
            <person name="Toyoda A."/>
            <person name="Suzuki Y."/>
            <person name="Kagoshima H."/>
            <person name="Schijlen E."/>
            <person name="Tajeshwar N."/>
            <person name="Catarino B."/>
            <person name="Hetherington A.J."/>
            <person name="Saltykova A."/>
            <person name="Bonnot C."/>
            <person name="Breuninger H."/>
            <person name="Symeonidi A."/>
            <person name="Radhakrishnan G.V."/>
            <person name="Van Nieuwerburgh F."/>
            <person name="Deforce D."/>
            <person name="Chang C."/>
            <person name="Karol K.G."/>
            <person name="Hedrich R."/>
            <person name="Ulvskov P."/>
            <person name="Glockner G."/>
            <person name="Delwiche C.F."/>
            <person name="Petrasek J."/>
            <person name="Van de Peer Y."/>
            <person name="Friml J."/>
            <person name="Beilby M."/>
            <person name="Dolan L."/>
            <person name="Kohara Y."/>
            <person name="Sugano S."/>
            <person name="Fujiyama A."/>
            <person name="Delaux P.-M."/>
            <person name="Quint M."/>
            <person name="TheiBen G."/>
            <person name="Hagemann M."/>
            <person name="Harholt J."/>
            <person name="Dunand C."/>
            <person name="Zachgo S."/>
            <person name="Langdale J."/>
            <person name="Maumus F."/>
            <person name="Straeten D.V.D."/>
            <person name="Gould S.B."/>
            <person name="Rensing S.A."/>
        </authorList>
    </citation>
    <scope>NUCLEOTIDE SEQUENCE [LARGE SCALE GENOMIC DNA]</scope>
    <source>
        <strain evidence="2 3">S276</strain>
    </source>
</reference>
<dbReference type="Gramene" id="GBG84440">
    <property type="protein sequence ID" value="GBG84440"/>
    <property type="gene ID" value="CBR_g38725"/>
</dbReference>
<dbReference type="EMBL" id="BFEA01000476">
    <property type="protein sequence ID" value="GBG84440.1"/>
    <property type="molecule type" value="Genomic_DNA"/>
</dbReference>
<dbReference type="Proteomes" id="UP000265515">
    <property type="component" value="Unassembled WGS sequence"/>
</dbReference>
<feature type="region of interest" description="Disordered" evidence="1">
    <location>
        <begin position="394"/>
        <end position="413"/>
    </location>
</feature>
<feature type="region of interest" description="Disordered" evidence="1">
    <location>
        <begin position="216"/>
        <end position="325"/>
    </location>
</feature>
<feature type="region of interest" description="Disordered" evidence="1">
    <location>
        <begin position="1459"/>
        <end position="1490"/>
    </location>
</feature>
<evidence type="ECO:0000256" key="1">
    <source>
        <dbReference type="SAM" id="MobiDB-lite"/>
    </source>
</evidence>
<feature type="region of interest" description="Disordered" evidence="1">
    <location>
        <begin position="1349"/>
        <end position="1434"/>
    </location>
</feature>
<organism evidence="2 3">
    <name type="scientific">Chara braunii</name>
    <name type="common">Braun's stonewort</name>
    <dbReference type="NCBI Taxonomy" id="69332"/>
    <lineage>
        <taxon>Eukaryota</taxon>
        <taxon>Viridiplantae</taxon>
        <taxon>Streptophyta</taxon>
        <taxon>Charophyceae</taxon>
        <taxon>Charales</taxon>
        <taxon>Characeae</taxon>
        <taxon>Chara</taxon>
    </lineage>
</organism>
<feature type="compositionally biased region" description="Acidic residues" evidence="1">
    <location>
        <begin position="1551"/>
        <end position="1584"/>
    </location>
</feature>
<evidence type="ECO:0000313" key="2">
    <source>
        <dbReference type="EMBL" id="GBG84440.1"/>
    </source>
</evidence>
<gene>
    <name evidence="2" type="ORF">CBR_g38725</name>
</gene>
<feature type="compositionally biased region" description="Polar residues" evidence="1">
    <location>
        <begin position="1417"/>
        <end position="1434"/>
    </location>
</feature>
<evidence type="ECO:0000313" key="3">
    <source>
        <dbReference type="Proteomes" id="UP000265515"/>
    </source>
</evidence>
<accession>A0A388LQ18</accession>
<keyword evidence="3" id="KW-1185">Reference proteome</keyword>
<proteinExistence type="predicted"/>